<feature type="domain" description="PD-(D/E)XK endonuclease-like" evidence="2">
    <location>
        <begin position="710"/>
        <end position="912"/>
    </location>
</feature>
<dbReference type="Gene3D" id="3.90.320.10">
    <property type="match status" value="1"/>
</dbReference>
<dbReference type="InterPro" id="IPR011604">
    <property type="entry name" value="PDDEXK-like_dom_sf"/>
</dbReference>
<evidence type="ECO:0000313" key="3">
    <source>
        <dbReference type="EMBL" id="KAA0913251.1"/>
    </source>
</evidence>
<dbReference type="Proteomes" id="UP000325291">
    <property type="component" value="Unassembled WGS sequence"/>
</dbReference>
<evidence type="ECO:0000313" key="4">
    <source>
        <dbReference type="Proteomes" id="UP000325291"/>
    </source>
</evidence>
<dbReference type="SUPFAM" id="SSF52980">
    <property type="entry name" value="Restriction endonuclease-like"/>
    <property type="match status" value="1"/>
</dbReference>
<protein>
    <submittedName>
        <fullName evidence="3">Double-strand break repair protein AddB</fullName>
    </submittedName>
</protein>
<dbReference type="NCBIfam" id="TIGR02786">
    <property type="entry name" value="addB_alphas"/>
    <property type="match status" value="1"/>
</dbReference>
<dbReference type="InterPro" id="IPR027417">
    <property type="entry name" value="P-loop_NTPase"/>
</dbReference>
<dbReference type="SUPFAM" id="SSF52540">
    <property type="entry name" value="P-loop containing nucleoside triphosphate hydrolases"/>
    <property type="match status" value="1"/>
</dbReference>
<dbReference type="AlphaFoldDB" id="A0A5A9Z7W1"/>
<dbReference type="Pfam" id="PF12705">
    <property type="entry name" value="PDDEXK_1"/>
    <property type="match status" value="1"/>
</dbReference>
<feature type="compositionally biased region" description="Pro residues" evidence="1">
    <location>
        <begin position="691"/>
        <end position="705"/>
    </location>
</feature>
<gene>
    <name evidence="3" type="primary">addB</name>
    <name evidence="3" type="ORF">FLO80_13260</name>
</gene>
<accession>A0A5A9Z7W1</accession>
<comment type="caution">
    <text evidence="3">The sequence shown here is derived from an EMBL/GenBank/DDBJ whole genome shotgun (WGS) entry which is preliminary data.</text>
</comment>
<dbReference type="EMBL" id="VINQ01000010">
    <property type="protein sequence ID" value="KAA0913251.1"/>
    <property type="molecule type" value="Genomic_DNA"/>
</dbReference>
<sequence length="978" mass="107747">MFDPTDAPRVFACPPGADFPRALVEGLRAHYADQPPEALARVHLIVNTRRMARRIHLLFDDGPPLLLPRLSLVTDLGELSALDEIPPPVSPLRRRLELIPLISRFLDTNPGFAPRSALYDLADSLAAFMAEMQGEGVSPEAISRLDVSDQSGHWARTVNFLSIVQHYFDDTGETPDTEARQRLIVERLIARWAESPPADPVIVAGSTGSRGTTQRLMQAVARLPRGALVLPGFDFDMPADLWGTLDDPMLSEDHPQYRFHALMQGLGTDASEIRPWPGAEAPNPARNRLVSLALRPAPVTDQWLRDGPALGDLRPATDNMTLIEAPTQRHEALAIALRLRDAAEKGETAALITPDRGLTRQVAAALDRWNILPDDSAGEPLQLSAIGRLMRHIAGLFEARLTADALLTLLKHPLTHGAKGRGDHLRFTRDLELHIRRNGPPYPDAEAIMNWATARKSRDADAWAAWVAETFTTHHSPQEMPISARLETHLALLNRTIQGHDPTATPHPWAEADGRAAKQVIDAFLDAAPHGGTLNARDYADLFGAVLGGADVRKVETPHPQILIWGTLEARVQGADLLILAGLNDGTWPEVPNPDPWLNRALRHKAGLLLPERRIGLSAHDFQQAIAAPEVWLTRSTRSDDAETVVSRWLNRLQNLLAGLPEQGGADALRSMHDRGAHWLALADALEDPGAPNPRPRPAPKPPADARPRQLSVTEIKTLIRDPYAVYARHVLGLRPLDPLMRLPDALIRGIVTHAVMERFIRDTANTPEARTRETLMTTAREVFEATLPWPAERLIWLARLERVVNGFLADEEARRANADPVGFEARGKITFDDIGFTLKGTADRIDRDTSGALLIYDYKTGSVPGKDEQKHFDKQLILETIMAEQGGFTDIPAAPVAGACYIGLGSSPGQVAAPLAEISLAEFTTEFRRLITCYLSPDQGFLSRRAMFETTQTGNYDQLARFGEWDITEKPSPEVLK</sequence>
<organism evidence="3 4">
    <name type="scientific">Aquicoccus porphyridii</name>
    <dbReference type="NCBI Taxonomy" id="1852029"/>
    <lineage>
        <taxon>Bacteria</taxon>
        <taxon>Pseudomonadati</taxon>
        <taxon>Pseudomonadota</taxon>
        <taxon>Alphaproteobacteria</taxon>
        <taxon>Rhodobacterales</taxon>
        <taxon>Paracoccaceae</taxon>
        <taxon>Aquicoccus</taxon>
    </lineage>
</organism>
<evidence type="ECO:0000259" key="2">
    <source>
        <dbReference type="Pfam" id="PF12705"/>
    </source>
</evidence>
<dbReference type="InterPro" id="IPR014153">
    <property type="entry name" value="Ds_break_AddB"/>
</dbReference>
<keyword evidence="4" id="KW-1185">Reference proteome</keyword>
<name>A0A5A9Z7W1_9RHOB</name>
<dbReference type="RefSeq" id="WP_111368693.1">
    <property type="nucleotide sequence ID" value="NZ_VINQ01000010.1"/>
</dbReference>
<evidence type="ECO:0000256" key="1">
    <source>
        <dbReference type="SAM" id="MobiDB-lite"/>
    </source>
</evidence>
<feature type="region of interest" description="Disordered" evidence="1">
    <location>
        <begin position="686"/>
        <end position="709"/>
    </location>
</feature>
<reference evidence="3 4" key="1">
    <citation type="submission" date="2019-07" db="EMBL/GenBank/DDBJ databases">
        <title>Aquicoccus porphyridii gen. nov., sp. nov., isolated from a small marine red alga, Porphyridium marinum.</title>
        <authorList>
            <person name="Liu L."/>
        </authorList>
    </citation>
    <scope>NUCLEOTIDE SEQUENCE [LARGE SCALE GENOMIC DNA]</scope>
    <source>
        <strain evidence="3 4">L1 8-17</strain>
    </source>
</reference>
<proteinExistence type="predicted"/>
<dbReference type="InterPro" id="IPR038726">
    <property type="entry name" value="PDDEXK_AddAB-type"/>
</dbReference>
<dbReference type="InterPro" id="IPR011335">
    <property type="entry name" value="Restrct_endonuc-II-like"/>
</dbReference>